<evidence type="ECO:0000313" key="1">
    <source>
        <dbReference type="EMBL" id="KAH7904308.1"/>
    </source>
</evidence>
<proteinExistence type="predicted"/>
<sequence length="312" mass="35922">MCLVIWITIFVKFILDLKVYMDDAFSFNEEDDFTYYPPYDTYYPTKQTKLLLLWDELGIPHDKAKQIWGCRIEIIGFIVDPNHMSVEFRQEKRDLLVHNLREFTVHRQRWTLREYLRIVGWCNWSFNVFPLLRPGLSALYQKTRGKKKMFAPIQVNNLMVYELSWLASHLQSAPGILLLDSLQWNPFNDDCFKIYASGSLASTSDSNVLSLKKLLEALTICSAIRACVSLLTFAVDIVQSLKADSPHNQILICSVDNILAHNIDFRVLHVAGVDNDVADALSRLDNIRAEVLSPDIQINSFTPPREVLGHSR</sequence>
<organism evidence="1 2">
    <name type="scientific">Hygrophoropsis aurantiaca</name>
    <dbReference type="NCBI Taxonomy" id="72124"/>
    <lineage>
        <taxon>Eukaryota</taxon>
        <taxon>Fungi</taxon>
        <taxon>Dikarya</taxon>
        <taxon>Basidiomycota</taxon>
        <taxon>Agaricomycotina</taxon>
        <taxon>Agaricomycetes</taxon>
        <taxon>Agaricomycetidae</taxon>
        <taxon>Boletales</taxon>
        <taxon>Coniophorineae</taxon>
        <taxon>Hygrophoropsidaceae</taxon>
        <taxon>Hygrophoropsis</taxon>
    </lineage>
</organism>
<evidence type="ECO:0000313" key="2">
    <source>
        <dbReference type="Proteomes" id="UP000790377"/>
    </source>
</evidence>
<dbReference type="Proteomes" id="UP000790377">
    <property type="component" value="Unassembled WGS sequence"/>
</dbReference>
<name>A0ACB7ZU96_9AGAM</name>
<dbReference type="EMBL" id="MU268525">
    <property type="protein sequence ID" value="KAH7904308.1"/>
    <property type="molecule type" value="Genomic_DNA"/>
</dbReference>
<protein>
    <submittedName>
        <fullName evidence="1">Uncharacterized protein</fullName>
    </submittedName>
</protein>
<keyword evidence="2" id="KW-1185">Reference proteome</keyword>
<accession>A0ACB7ZU96</accession>
<gene>
    <name evidence="1" type="ORF">BJ138DRAFT_1138567</name>
</gene>
<reference evidence="1" key="1">
    <citation type="journal article" date="2021" name="New Phytol.">
        <title>Evolutionary innovations through gain and loss of genes in the ectomycorrhizal Boletales.</title>
        <authorList>
            <person name="Wu G."/>
            <person name="Miyauchi S."/>
            <person name="Morin E."/>
            <person name="Kuo A."/>
            <person name="Drula E."/>
            <person name="Varga T."/>
            <person name="Kohler A."/>
            <person name="Feng B."/>
            <person name="Cao Y."/>
            <person name="Lipzen A."/>
            <person name="Daum C."/>
            <person name="Hundley H."/>
            <person name="Pangilinan J."/>
            <person name="Johnson J."/>
            <person name="Barry K."/>
            <person name="LaButti K."/>
            <person name="Ng V."/>
            <person name="Ahrendt S."/>
            <person name="Min B."/>
            <person name="Choi I.G."/>
            <person name="Park H."/>
            <person name="Plett J.M."/>
            <person name="Magnuson J."/>
            <person name="Spatafora J.W."/>
            <person name="Nagy L.G."/>
            <person name="Henrissat B."/>
            <person name="Grigoriev I.V."/>
            <person name="Yang Z.L."/>
            <person name="Xu J."/>
            <person name="Martin F.M."/>
        </authorList>
    </citation>
    <scope>NUCLEOTIDE SEQUENCE</scope>
    <source>
        <strain evidence="1">ATCC 28755</strain>
    </source>
</reference>
<comment type="caution">
    <text evidence="1">The sequence shown here is derived from an EMBL/GenBank/DDBJ whole genome shotgun (WGS) entry which is preliminary data.</text>
</comment>